<dbReference type="AlphaFoldDB" id="A0A2Y9BPH9"/>
<protein>
    <submittedName>
        <fullName evidence="2">Uncharacterized protein</fullName>
    </submittedName>
</protein>
<sequence length="338" mass="37575">MTDPTNERPPAARPEQRDYGVVMADAIRVLTEAARLRREVLEQAEDGSWAPSVTKTEQADWAEFVTLAVAGAAANVGSIEKALAGRPGSWEAESVRTMLTSTVGDDQAELLRHRTEPLRIELWPEEILIDLGYSPAAYDESRRALEDQRQRHQWRYRLAEDTAAGGRGTWEALDDAPPFEEPNGDGRGETWDFPKTAGSEMRVPRTAADEAELARVDDLEGAVEDLEYERDPRAYGEALRAAAIAKAAELFPGRDIVVEIQLNVRRDLGGEGDDWYGPEDQIVEAIREETALPWSGIAPKDYAASPRSMVDIERDAGRLPHQRVDLGQYRDDLPDSID</sequence>
<keyword evidence="3" id="KW-1185">Reference proteome</keyword>
<accession>A0A2Y9BPH9</accession>
<dbReference type="RefSeq" id="WP_109689344.1">
    <property type="nucleotide sequence ID" value="NZ_QGDN01000002.1"/>
</dbReference>
<name>A0A2Y9BPH9_9MICO</name>
<proteinExistence type="predicted"/>
<gene>
    <name evidence="2" type="ORF">SAMN04489750_3825</name>
</gene>
<feature type="region of interest" description="Disordered" evidence="1">
    <location>
        <begin position="315"/>
        <end position="338"/>
    </location>
</feature>
<feature type="region of interest" description="Disordered" evidence="1">
    <location>
        <begin position="168"/>
        <end position="207"/>
    </location>
</feature>
<evidence type="ECO:0000256" key="1">
    <source>
        <dbReference type="SAM" id="MobiDB-lite"/>
    </source>
</evidence>
<dbReference type="EMBL" id="UESZ01000002">
    <property type="protein sequence ID" value="SSA59020.1"/>
    <property type="molecule type" value="Genomic_DNA"/>
</dbReference>
<dbReference type="Proteomes" id="UP000250028">
    <property type="component" value="Unassembled WGS sequence"/>
</dbReference>
<organism evidence="2 3">
    <name type="scientific">Branchiibius hedensis</name>
    <dbReference type="NCBI Taxonomy" id="672460"/>
    <lineage>
        <taxon>Bacteria</taxon>
        <taxon>Bacillati</taxon>
        <taxon>Actinomycetota</taxon>
        <taxon>Actinomycetes</taxon>
        <taxon>Micrococcales</taxon>
        <taxon>Dermacoccaceae</taxon>
        <taxon>Branchiibius</taxon>
    </lineage>
</organism>
<evidence type="ECO:0000313" key="2">
    <source>
        <dbReference type="EMBL" id="SSA59020.1"/>
    </source>
</evidence>
<reference evidence="3" key="1">
    <citation type="submission" date="2016-10" db="EMBL/GenBank/DDBJ databases">
        <authorList>
            <person name="Varghese N."/>
            <person name="Submissions S."/>
        </authorList>
    </citation>
    <scope>NUCLEOTIDE SEQUENCE [LARGE SCALE GENOMIC DNA]</scope>
    <source>
        <strain evidence="3">DSM 22951</strain>
    </source>
</reference>
<evidence type="ECO:0000313" key="3">
    <source>
        <dbReference type="Proteomes" id="UP000250028"/>
    </source>
</evidence>
<dbReference type="OrthoDB" id="5102110at2"/>